<evidence type="ECO:0000313" key="1">
    <source>
        <dbReference type="EMBL" id="MBQ0600911.1"/>
    </source>
</evidence>
<proteinExistence type="predicted"/>
<dbReference type="RefSeq" id="WP_210846313.1">
    <property type="nucleotide sequence ID" value="NZ_JAGKON010000013.1"/>
</dbReference>
<keyword evidence="2" id="KW-1185">Reference proteome</keyword>
<reference evidence="1 2" key="1">
    <citation type="submission" date="2021-03" db="EMBL/GenBank/DDBJ databases">
        <authorList>
            <person name="Stanton E."/>
        </authorList>
    </citation>
    <scope>NUCLEOTIDE SEQUENCE [LARGE SCALE GENOMIC DNA]</scope>
    <source>
        <strain evidence="1 2">2020EL-00037</strain>
    </source>
</reference>
<name>A0AAP2FL81_KLEOX</name>
<dbReference type="Proteomes" id="UP000673434">
    <property type="component" value="Unassembled WGS sequence"/>
</dbReference>
<comment type="caution">
    <text evidence="1">The sequence shown here is derived from an EMBL/GenBank/DDBJ whole genome shotgun (WGS) entry which is preliminary data.</text>
</comment>
<organism evidence="1 2">
    <name type="scientific">Klebsiella oxytoca</name>
    <dbReference type="NCBI Taxonomy" id="571"/>
    <lineage>
        <taxon>Bacteria</taxon>
        <taxon>Pseudomonadati</taxon>
        <taxon>Pseudomonadota</taxon>
        <taxon>Gammaproteobacteria</taxon>
        <taxon>Enterobacterales</taxon>
        <taxon>Enterobacteriaceae</taxon>
        <taxon>Klebsiella/Raoultella group</taxon>
        <taxon>Klebsiella</taxon>
    </lineage>
</organism>
<accession>A0AAP2FL81</accession>
<dbReference type="AlphaFoldDB" id="A0AAP2FL81"/>
<dbReference type="EMBL" id="JAGKON010000013">
    <property type="protein sequence ID" value="MBQ0600911.1"/>
    <property type="molecule type" value="Genomic_DNA"/>
</dbReference>
<gene>
    <name evidence="1" type="ORF">J7S78_14020</name>
</gene>
<protein>
    <submittedName>
        <fullName evidence="1">Uncharacterized protein</fullName>
    </submittedName>
</protein>
<evidence type="ECO:0000313" key="2">
    <source>
        <dbReference type="Proteomes" id="UP000673434"/>
    </source>
</evidence>
<sequence length="99" mass="11166">MTVAIKSTFSIPVINEEFIILIDRDKGLSVTNDAVNVIRWLDENLDGGLGQRKVYNRDTSGEYDELVHENVNFKNYSSCPLHIKQALAEIVKKAMPEGE</sequence>